<proteinExistence type="predicted"/>
<gene>
    <name evidence="2" type="ORF">BX592_12416</name>
</gene>
<name>A0A4R8LC39_9BURK</name>
<dbReference type="GO" id="GO:0016740">
    <property type="term" value="F:transferase activity"/>
    <property type="evidence" value="ECO:0007669"/>
    <property type="project" value="UniProtKB-KW"/>
</dbReference>
<dbReference type="Pfam" id="PF13524">
    <property type="entry name" value="Glyco_trans_1_2"/>
    <property type="match status" value="1"/>
</dbReference>
<evidence type="ECO:0000313" key="2">
    <source>
        <dbReference type="EMBL" id="TDY40503.1"/>
    </source>
</evidence>
<dbReference type="Proteomes" id="UP000295509">
    <property type="component" value="Unassembled WGS sequence"/>
</dbReference>
<organism evidence="2 3">
    <name type="scientific">Paraburkholderia rhizosphaerae</name>
    <dbReference type="NCBI Taxonomy" id="480658"/>
    <lineage>
        <taxon>Bacteria</taxon>
        <taxon>Pseudomonadati</taxon>
        <taxon>Pseudomonadota</taxon>
        <taxon>Betaproteobacteria</taxon>
        <taxon>Burkholderiales</taxon>
        <taxon>Burkholderiaceae</taxon>
        <taxon>Paraburkholderia</taxon>
    </lineage>
</organism>
<dbReference type="Gene3D" id="3.40.50.2000">
    <property type="entry name" value="Glycogen Phosphorylase B"/>
    <property type="match status" value="1"/>
</dbReference>
<reference evidence="2 3" key="1">
    <citation type="submission" date="2019-03" db="EMBL/GenBank/DDBJ databases">
        <title>Genomic Encyclopedia of Type Strains, Phase III (KMG-III): the genomes of soil and plant-associated and newly described type strains.</title>
        <authorList>
            <person name="Whitman W."/>
        </authorList>
    </citation>
    <scope>NUCLEOTIDE SEQUENCE [LARGE SCALE GENOMIC DNA]</scope>
    <source>
        <strain evidence="2 3">LMG 29544</strain>
    </source>
</reference>
<dbReference type="AlphaFoldDB" id="A0A4R8LC39"/>
<comment type="caution">
    <text evidence="2">The sequence shown here is derived from an EMBL/GenBank/DDBJ whole genome shotgun (WGS) entry which is preliminary data.</text>
</comment>
<dbReference type="RefSeq" id="WP_134196048.1">
    <property type="nucleotide sequence ID" value="NZ_JBHLUW010000036.1"/>
</dbReference>
<keyword evidence="2" id="KW-0808">Transferase</keyword>
<accession>A0A4R8LC39</accession>
<dbReference type="EMBL" id="SORE01000024">
    <property type="protein sequence ID" value="TDY40503.1"/>
    <property type="molecule type" value="Genomic_DNA"/>
</dbReference>
<evidence type="ECO:0000259" key="1">
    <source>
        <dbReference type="Pfam" id="PF13524"/>
    </source>
</evidence>
<protein>
    <submittedName>
        <fullName evidence="2">Glycosyltransferase involved in cell wall biosynthesis</fullName>
    </submittedName>
</protein>
<keyword evidence="3" id="KW-1185">Reference proteome</keyword>
<dbReference type="InterPro" id="IPR055259">
    <property type="entry name" value="YkvP/CgeB_Glyco_trans-like"/>
</dbReference>
<dbReference type="SUPFAM" id="SSF53756">
    <property type="entry name" value="UDP-Glycosyltransferase/glycogen phosphorylase"/>
    <property type="match status" value="1"/>
</dbReference>
<feature type="domain" description="Spore protein YkvP/CgeB glycosyl transferase-like" evidence="1">
    <location>
        <begin position="268"/>
        <end position="376"/>
    </location>
</feature>
<sequence length="398" mass="43665">MNPRQFFFAPVVLSRYNHRNGTAFPVNAASNKVMGMAAGVRSQASPSLIVSSPIVTASRRQRYFGSYVCRDQQLACTYLPAISVRGLNRVFAAFAYLAFAMRHIRRGDGVVFYNYFPEYVPVASFLRWRLGRDKVVMDLEDGPRGDEKNLRGYMNRFSLRLMSRVCSPRAIVVSRQLADVMKIDDACVVNGVSPDIEPGRPAFGARVTFLYGGSINTGTGLELFASALRTLARTRPELAARTHFVVTGFGGGDALTALAQELKPTGFTLDVRQDTGPDEYKKILARADVGLSLKLPDSELNATTFPSKVIEFASHGLLVLTTDISDIPLLFDRDTAAILPDAEAATLANQFAAIADDPKRYAPIAAAGQRRIVEQCSRRSVGRRLVEFLGVTPELSTR</sequence>
<dbReference type="OrthoDB" id="7013799at2"/>
<evidence type="ECO:0000313" key="3">
    <source>
        <dbReference type="Proteomes" id="UP000295509"/>
    </source>
</evidence>